<sequence length="244" mass="25168">MSKSEHTVIITGATSGIGLGLAQAFLRDGYNVVGTGRSAARLEQTAALLNAGARFLPVAGDVADPSAATAAFAKAIEAFGHVDVLINNAGIFSAKPFVDFTPEEIEVQIATNLKGALYFSQAGARHMSERRKGRIVNVTASLALQAHAGVPALLAAVLKGGMNQATKALALELAPFGVTVNAVAPGVVNTPMHAPETHDALGNMHPLGRIAEVEDVVRAVRYFVESDYVTGTIAPVDGGFAAGR</sequence>
<reference evidence="4" key="1">
    <citation type="submission" date="2016-06" db="EMBL/GenBank/DDBJ databases">
        <title>Pandoraea oxalativorans DSM 23570 Genome Sequencing.</title>
        <authorList>
            <person name="Ee R."/>
            <person name="Lim Y.-L."/>
            <person name="Yong D."/>
            <person name="Yin W.-F."/>
            <person name="Chan K.-G."/>
        </authorList>
    </citation>
    <scope>NUCLEOTIDE SEQUENCE</scope>
    <source>
        <strain evidence="4">DSM 23570</strain>
    </source>
</reference>
<proteinExistence type="inferred from homology"/>
<dbReference type="KEGG" id="pox:MB84_17230"/>
<organism evidence="4 5">
    <name type="scientific">Pandoraea oxalativorans</name>
    <dbReference type="NCBI Taxonomy" id="573737"/>
    <lineage>
        <taxon>Bacteria</taxon>
        <taxon>Pseudomonadati</taxon>
        <taxon>Pseudomonadota</taxon>
        <taxon>Betaproteobacteria</taxon>
        <taxon>Burkholderiales</taxon>
        <taxon>Burkholderiaceae</taxon>
        <taxon>Pandoraea</taxon>
    </lineage>
</organism>
<evidence type="ECO:0000313" key="4">
    <source>
        <dbReference type="EMBL" id="AKC70848.1"/>
    </source>
</evidence>
<dbReference type="Pfam" id="PF00106">
    <property type="entry name" value="adh_short"/>
    <property type="match status" value="1"/>
</dbReference>
<dbReference type="OrthoDB" id="9806974at2"/>
<dbReference type="GO" id="GO:0016491">
    <property type="term" value="F:oxidoreductase activity"/>
    <property type="evidence" value="ECO:0007669"/>
    <property type="project" value="UniProtKB-KW"/>
</dbReference>
<dbReference type="PATRIC" id="fig|573737.6.peg.4391"/>
<keyword evidence="2" id="KW-0560">Oxidoreductase</keyword>
<dbReference type="AlphaFoldDB" id="A0A0E3U7Z0"/>
<evidence type="ECO:0000256" key="1">
    <source>
        <dbReference type="ARBA" id="ARBA00006484"/>
    </source>
</evidence>
<dbReference type="PANTHER" id="PTHR43639:SF9">
    <property type="entry name" value="BLL5898 PROTEIN"/>
    <property type="match status" value="1"/>
</dbReference>
<dbReference type="RefSeq" id="WP_046292027.1">
    <property type="nucleotide sequence ID" value="NZ_CP011253.3"/>
</dbReference>
<dbReference type="EMBL" id="CP011253">
    <property type="protein sequence ID" value="AKC70848.1"/>
    <property type="molecule type" value="Genomic_DNA"/>
</dbReference>
<accession>A0A0E3U7Z0</accession>
<dbReference type="PANTHER" id="PTHR43639">
    <property type="entry name" value="OXIDOREDUCTASE, SHORT-CHAIN DEHYDROGENASE/REDUCTASE FAMILY (AFU_ORTHOLOGUE AFUA_5G02870)"/>
    <property type="match status" value="1"/>
</dbReference>
<dbReference type="InterPro" id="IPR036291">
    <property type="entry name" value="NAD(P)-bd_dom_sf"/>
</dbReference>
<dbReference type="FunFam" id="3.40.50.720:FF:000084">
    <property type="entry name" value="Short-chain dehydrogenase reductase"/>
    <property type="match status" value="1"/>
</dbReference>
<dbReference type="InterPro" id="IPR002347">
    <property type="entry name" value="SDR_fam"/>
</dbReference>
<dbReference type="HOGENOM" id="CLU_010194_1_3_4"/>
<evidence type="ECO:0000256" key="2">
    <source>
        <dbReference type="ARBA" id="ARBA00023002"/>
    </source>
</evidence>
<gene>
    <name evidence="4" type="ORF">MB84_17230</name>
</gene>
<dbReference type="PRINTS" id="PR00081">
    <property type="entry name" value="GDHRDH"/>
</dbReference>
<evidence type="ECO:0000256" key="3">
    <source>
        <dbReference type="RuleBase" id="RU000363"/>
    </source>
</evidence>
<dbReference type="Gene3D" id="3.40.50.720">
    <property type="entry name" value="NAD(P)-binding Rossmann-like Domain"/>
    <property type="match status" value="1"/>
</dbReference>
<dbReference type="CDD" id="cd05233">
    <property type="entry name" value="SDR_c"/>
    <property type="match status" value="1"/>
</dbReference>
<dbReference type="SUPFAM" id="SSF51735">
    <property type="entry name" value="NAD(P)-binding Rossmann-fold domains"/>
    <property type="match status" value="1"/>
</dbReference>
<dbReference type="PRINTS" id="PR00080">
    <property type="entry name" value="SDRFAMILY"/>
</dbReference>
<dbReference type="Proteomes" id="UP000035050">
    <property type="component" value="Chromosome"/>
</dbReference>
<protein>
    <submittedName>
        <fullName evidence="4">3-oxoacyl-ACP reductase</fullName>
    </submittedName>
</protein>
<keyword evidence="5" id="KW-1185">Reference proteome</keyword>
<comment type="similarity">
    <text evidence="1 3">Belongs to the short-chain dehydrogenases/reductases (SDR) family.</text>
</comment>
<name>A0A0E3U7Z0_9BURK</name>
<evidence type="ECO:0000313" key="5">
    <source>
        <dbReference type="Proteomes" id="UP000035050"/>
    </source>
</evidence>